<feature type="domain" description="Polymerase beta nucleotidyltransferase" evidence="1">
    <location>
        <begin position="14"/>
        <end position="103"/>
    </location>
</feature>
<name>A0A437R070_9GAMM</name>
<dbReference type="Proteomes" id="UP000283077">
    <property type="component" value="Unassembled WGS sequence"/>
</dbReference>
<keyword evidence="3" id="KW-1185">Reference proteome</keyword>
<evidence type="ECO:0000313" key="3">
    <source>
        <dbReference type="Proteomes" id="UP000283077"/>
    </source>
</evidence>
<proteinExistence type="predicted"/>
<dbReference type="PANTHER" id="PTHR43852">
    <property type="entry name" value="NUCLEOTIDYLTRANSFERASE"/>
    <property type="match status" value="1"/>
</dbReference>
<protein>
    <submittedName>
        <fullName evidence="2">Nucleotidyltransferase domain-containing protein</fullName>
    </submittedName>
</protein>
<dbReference type="InterPro" id="IPR052930">
    <property type="entry name" value="TA_antitoxin_MntA"/>
</dbReference>
<dbReference type="InterPro" id="IPR041633">
    <property type="entry name" value="Polbeta"/>
</dbReference>
<gene>
    <name evidence="2" type="ORF">EOE67_07675</name>
</gene>
<reference evidence="2 3" key="1">
    <citation type="submission" date="2019-01" db="EMBL/GenBank/DDBJ databases">
        <authorList>
            <person name="Chen W.-M."/>
        </authorList>
    </citation>
    <scope>NUCLEOTIDE SEQUENCE [LARGE SCALE GENOMIC DNA]</scope>
    <source>
        <strain evidence="2 3">KYPC3</strain>
    </source>
</reference>
<dbReference type="CDD" id="cd05403">
    <property type="entry name" value="NT_KNTase_like"/>
    <property type="match status" value="1"/>
</dbReference>
<dbReference type="Pfam" id="PF18765">
    <property type="entry name" value="Polbeta"/>
    <property type="match status" value="1"/>
</dbReference>
<accession>A0A437R070</accession>
<dbReference type="Gene3D" id="3.30.460.10">
    <property type="entry name" value="Beta Polymerase, domain 2"/>
    <property type="match status" value="1"/>
</dbReference>
<sequence>MNDVYGFTPAQLQMIRQVLAQFPAIEKAVLFGSRAKGTMNTRSDIDLAVTGNLLDRHQLAQIALAFDETDLPWQVDLKALHDIQSKALLEHIARIGQQIYPEKSEVETH</sequence>
<dbReference type="OrthoDB" id="9803106at2"/>
<evidence type="ECO:0000259" key="1">
    <source>
        <dbReference type="Pfam" id="PF18765"/>
    </source>
</evidence>
<dbReference type="SUPFAM" id="SSF81301">
    <property type="entry name" value="Nucleotidyltransferase"/>
    <property type="match status" value="1"/>
</dbReference>
<comment type="caution">
    <text evidence="2">The sequence shown here is derived from an EMBL/GenBank/DDBJ whole genome shotgun (WGS) entry which is preliminary data.</text>
</comment>
<dbReference type="AlphaFoldDB" id="A0A437R070"/>
<dbReference type="RefSeq" id="WP_127698450.1">
    <property type="nucleotide sequence ID" value="NZ_SACS01000006.1"/>
</dbReference>
<dbReference type="InterPro" id="IPR043519">
    <property type="entry name" value="NT_sf"/>
</dbReference>
<dbReference type="GO" id="GO:0016740">
    <property type="term" value="F:transferase activity"/>
    <property type="evidence" value="ECO:0007669"/>
    <property type="project" value="UniProtKB-KW"/>
</dbReference>
<dbReference type="PANTHER" id="PTHR43852:SF2">
    <property type="entry name" value="PROTEIN ADENYLYLTRANSFERASE MNTA"/>
    <property type="match status" value="1"/>
</dbReference>
<organism evidence="2 3">
    <name type="scientific">Rheinheimera riviphila</name>
    <dbReference type="NCBI Taxonomy" id="1834037"/>
    <lineage>
        <taxon>Bacteria</taxon>
        <taxon>Pseudomonadati</taxon>
        <taxon>Pseudomonadota</taxon>
        <taxon>Gammaproteobacteria</taxon>
        <taxon>Chromatiales</taxon>
        <taxon>Chromatiaceae</taxon>
        <taxon>Rheinheimera</taxon>
    </lineage>
</organism>
<evidence type="ECO:0000313" key="2">
    <source>
        <dbReference type="EMBL" id="RVU40121.1"/>
    </source>
</evidence>
<dbReference type="EMBL" id="SACS01000006">
    <property type="protein sequence ID" value="RVU40121.1"/>
    <property type="molecule type" value="Genomic_DNA"/>
</dbReference>
<keyword evidence="2" id="KW-0808">Transferase</keyword>